<accession>I1CFI6</accession>
<dbReference type="VEuPathDB" id="FungiDB:RO3G_11927"/>
<reference evidence="1 2" key="1">
    <citation type="journal article" date="2009" name="PLoS Genet.">
        <title>Genomic analysis of the basal lineage fungus Rhizopus oryzae reveals a whole-genome duplication.</title>
        <authorList>
            <person name="Ma L.-J."/>
            <person name="Ibrahim A.S."/>
            <person name="Skory C."/>
            <person name="Grabherr M.G."/>
            <person name="Burger G."/>
            <person name="Butler M."/>
            <person name="Elias M."/>
            <person name="Idnurm A."/>
            <person name="Lang B.F."/>
            <person name="Sone T."/>
            <person name="Abe A."/>
            <person name="Calvo S.E."/>
            <person name="Corrochano L.M."/>
            <person name="Engels R."/>
            <person name="Fu J."/>
            <person name="Hansberg W."/>
            <person name="Kim J.-M."/>
            <person name="Kodira C.D."/>
            <person name="Koehrsen M.J."/>
            <person name="Liu B."/>
            <person name="Miranda-Saavedra D."/>
            <person name="O'Leary S."/>
            <person name="Ortiz-Castellanos L."/>
            <person name="Poulter R."/>
            <person name="Rodriguez-Romero J."/>
            <person name="Ruiz-Herrera J."/>
            <person name="Shen Y.-Q."/>
            <person name="Zeng Q."/>
            <person name="Galagan J."/>
            <person name="Birren B.W."/>
            <person name="Cuomo C.A."/>
            <person name="Wickes B.L."/>
        </authorList>
    </citation>
    <scope>NUCLEOTIDE SEQUENCE [LARGE SCALE GENOMIC DNA]</scope>
    <source>
        <strain evidence="2">RA 99-880 / ATCC MYA-4621 / FGSC 9543 / NRRL 43880</strain>
    </source>
</reference>
<evidence type="ECO:0000313" key="2">
    <source>
        <dbReference type="Proteomes" id="UP000009138"/>
    </source>
</evidence>
<protein>
    <submittedName>
        <fullName evidence="1">Uncharacterized protein</fullName>
    </submittedName>
</protein>
<gene>
    <name evidence="1" type="ORF">RO3G_11927</name>
</gene>
<dbReference type="RefSeq" id="XP_067522612.1">
    <property type="nucleotide sequence ID" value="XM_067666511.1"/>
</dbReference>
<dbReference type="InParanoid" id="I1CFI6"/>
<evidence type="ECO:0000313" key="1">
    <source>
        <dbReference type="EMBL" id="EIE87216.1"/>
    </source>
</evidence>
<dbReference type="AlphaFoldDB" id="I1CFI6"/>
<dbReference type="EMBL" id="CH476740">
    <property type="protein sequence ID" value="EIE87216.1"/>
    <property type="molecule type" value="Genomic_DNA"/>
</dbReference>
<organism evidence="1 2">
    <name type="scientific">Rhizopus delemar (strain RA 99-880 / ATCC MYA-4621 / FGSC 9543 / NRRL 43880)</name>
    <name type="common">Mucormycosis agent</name>
    <name type="synonym">Rhizopus arrhizus var. delemar</name>
    <dbReference type="NCBI Taxonomy" id="246409"/>
    <lineage>
        <taxon>Eukaryota</taxon>
        <taxon>Fungi</taxon>
        <taxon>Fungi incertae sedis</taxon>
        <taxon>Mucoromycota</taxon>
        <taxon>Mucoromycotina</taxon>
        <taxon>Mucoromycetes</taxon>
        <taxon>Mucorales</taxon>
        <taxon>Mucorineae</taxon>
        <taxon>Rhizopodaceae</taxon>
        <taxon>Rhizopus</taxon>
    </lineage>
</organism>
<sequence length="81" mass="9494">MTNNISRRLEKRRMETVLQLNDDPCAEIEAISKKHRRNVPNENQEVAFKEIIKVTQNISNELEECWAKINREVPLMGRNGC</sequence>
<name>I1CFI6_RHIO9</name>
<keyword evidence="2" id="KW-1185">Reference proteome</keyword>
<proteinExistence type="predicted"/>
<dbReference type="GeneID" id="93618892"/>
<dbReference type="Proteomes" id="UP000009138">
    <property type="component" value="Unassembled WGS sequence"/>
</dbReference>